<dbReference type="OrthoDB" id="5848676at2759"/>
<accession>E3ND34</accession>
<dbReference type="InParanoid" id="E3ND34"/>
<dbReference type="EMBL" id="DS268605">
    <property type="protein sequence ID" value="EFO93447.1"/>
    <property type="molecule type" value="Genomic_DNA"/>
</dbReference>
<evidence type="ECO:0000313" key="1">
    <source>
        <dbReference type="EMBL" id="EFO93447.1"/>
    </source>
</evidence>
<organism evidence="2">
    <name type="scientific">Caenorhabditis remanei</name>
    <name type="common">Caenorhabditis vulgaris</name>
    <dbReference type="NCBI Taxonomy" id="31234"/>
    <lineage>
        <taxon>Eukaryota</taxon>
        <taxon>Metazoa</taxon>
        <taxon>Ecdysozoa</taxon>
        <taxon>Nematoda</taxon>
        <taxon>Chromadorea</taxon>
        <taxon>Rhabditida</taxon>
        <taxon>Rhabditina</taxon>
        <taxon>Rhabditomorpha</taxon>
        <taxon>Rhabditoidea</taxon>
        <taxon>Rhabditidae</taxon>
        <taxon>Peloderinae</taxon>
        <taxon>Caenorhabditis</taxon>
    </lineage>
</organism>
<dbReference type="AlphaFoldDB" id="E3ND34"/>
<dbReference type="STRING" id="31234.E3ND34"/>
<dbReference type="HOGENOM" id="CLU_1919008_0_0_1"/>
<keyword evidence="2" id="KW-1185">Reference proteome</keyword>
<reference evidence="1" key="1">
    <citation type="submission" date="2007-07" db="EMBL/GenBank/DDBJ databases">
        <title>PCAP assembly of the Caenorhabditis remanei genome.</title>
        <authorList>
            <consortium name="The Caenorhabditis remanei Sequencing Consortium"/>
            <person name="Wilson R.K."/>
        </authorList>
    </citation>
    <scope>NUCLEOTIDE SEQUENCE [LARGE SCALE GENOMIC DNA]</scope>
    <source>
        <strain evidence="1">PB4641</strain>
    </source>
</reference>
<gene>
    <name evidence="1" type="ORF">CRE_23116</name>
</gene>
<dbReference type="Proteomes" id="UP000008281">
    <property type="component" value="Unassembled WGS sequence"/>
</dbReference>
<evidence type="ECO:0000313" key="2">
    <source>
        <dbReference type="Proteomes" id="UP000008281"/>
    </source>
</evidence>
<proteinExistence type="predicted"/>
<protein>
    <submittedName>
        <fullName evidence="1">Uncharacterized protein</fullName>
    </submittedName>
</protein>
<sequence>METFKTALIIKIGDTENLESYLPIFLLGMPKYSTGRLLNTNNDLEPETHRRRRAAWTALNNIKNTTDALSCPKIRAQLFDTTVLPALTSGSETRTLTQALFERIRVTYAALERKLVGIILTQQREKYIYRKT</sequence>
<name>E3ND34_CAERE</name>
<dbReference type="eggNOG" id="KOG1075">
    <property type="taxonomic scope" value="Eukaryota"/>
</dbReference>